<evidence type="ECO:0000313" key="1">
    <source>
        <dbReference type="EMBL" id="OAE22398.1"/>
    </source>
</evidence>
<reference evidence="1" key="1">
    <citation type="submission" date="2016-03" db="EMBL/GenBank/DDBJ databases">
        <title>Mechanisms controlling the formation of the plant cell surface in tip-growing cells are functionally conserved among land plants.</title>
        <authorList>
            <person name="Honkanen S."/>
            <person name="Jones V.A."/>
            <person name="Morieri G."/>
            <person name="Champion C."/>
            <person name="Hetherington A.J."/>
            <person name="Kelly S."/>
            <person name="Saint-Marcoux D."/>
            <person name="Proust H."/>
            <person name="Prescott H."/>
            <person name="Dolan L."/>
        </authorList>
    </citation>
    <scope>NUCLEOTIDE SEQUENCE [LARGE SCALE GENOMIC DNA]</scope>
    <source>
        <tissue evidence="1">Whole gametophyte</tissue>
    </source>
</reference>
<keyword evidence="2" id="KW-1185">Reference proteome</keyword>
<dbReference type="PANTHER" id="PTHR48221:SF2">
    <property type="entry name" value="ACYL-COA SYNTHETASE FAMILY PROTEIN"/>
    <property type="match status" value="1"/>
</dbReference>
<organism evidence="1 2">
    <name type="scientific">Marchantia polymorpha subsp. ruderalis</name>
    <dbReference type="NCBI Taxonomy" id="1480154"/>
    <lineage>
        <taxon>Eukaryota</taxon>
        <taxon>Viridiplantae</taxon>
        <taxon>Streptophyta</taxon>
        <taxon>Embryophyta</taxon>
        <taxon>Marchantiophyta</taxon>
        <taxon>Marchantiopsida</taxon>
        <taxon>Marchantiidae</taxon>
        <taxon>Marchantiales</taxon>
        <taxon>Marchantiaceae</taxon>
        <taxon>Marchantia</taxon>
    </lineage>
</organism>
<dbReference type="Proteomes" id="UP000077202">
    <property type="component" value="Unassembled WGS sequence"/>
</dbReference>
<dbReference type="AlphaFoldDB" id="A0A176VNA2"/>
<accession>A0A176VNA2</accession>
<comment type="caution">
    <text evidence="1">The sequence shown here is derived from an EMBL/GenBank/DDBJ whole genome shotgun (WGS) entry which is preliminary data.</text>
</comment>
<dbReference type="PANTHER" id="PTHR48221">
    <property type="entry name" value="ACYL-COA SYNTHETASE FAMILY PROTEIN"/>
    <property type="match status" value="1"/>
</dbReference>
<sequence length="773" mass="85854">MDGDVFRVAEGVNQASDLEGNGRFEVDSALGFTRFDSRKKCDSRGGLLIDILKSLDQAKSSCGLLCNYPGRIEGPNLALRGRKVQGHVCAQRIPVSTLLQIVEICKSFRSFKDDGTRILEVVEALVKVATETSVFAPRSESVSGVLNKAMYDDDHQRRKDTLGAVQSVVDFALEEKRSIYVKLRPSGRLRIWRIRPSCFKQDISSLAEEAMLRLLLPLDKELSQREEWAILVVCLRLAPEMFTEARRLLHDWLLSSGSVRLWELRAQLTAAVWDVASHPSAWGLSNENHLPPRFALYCVDLRPFLQVLEETPTTIGLLRIVKLLDAEMMRCQPAAFSSGMGRTESSTFVHHNSIWSLLMECLPWFIFASRLLFRDWKQIEGDSESLISLAKSEGFALDYERESVHVSSQVAARYIAWIISPADHTQRGCAEQLLLMTSSTWGSVVEAACRATSPLSAEHDFRALKAAVQASYLKCTSCGSPVDRTMSLADEGVEGIARGEGDKAVNNREKGTLQAVRHWLAEVRKNFGRSVNTSNSHGEAVASRTGETSLATRDDNVDKKAYFLVQFLPLAALSESLTSCNIYTIVAILHFVASSGSRQSDDNDHAKKTDFVSECCSCEARHPATSPLRKKRRVSSSACGQESSRRSLDWVYGAGAVFSCLDALDGDVLSLGSRGQCVGDLTGHRRRVVTDHLAVVVSEFVKEWGNSLETFLSEASSPLGEKNSYSVLLEDLHCRFCRWTDTLDLSPEAKRLCAETKQLLDIKIMRALFSFCD</sequence>
<evidence type="ECO:0000313" key="2">
    <source>
        <dbReference type="Proteomes" id="UP000077202"/>
    </source>
</evidence>
<dbReference type="EMBL" id="LVLJ01003211">
    <property type="protein sequence ID" value="OAE22398.1"/>
    <property type="molecule type" value="Genomic_DNA"/>
</dbReference>
<gene>
    <name evidence="1" type="ORF">AXG93_2318s1450</name>
</gene>
<proteinExistence type="predicted"/>
<name>A0A176VNA2_MARPO</name>
<protein>
    <submittedName>
        <fullName evidence="1">Uncharacterized protein</fullName>
    </submittedName>
</protein>